<keyword evidence="2" id="KW-1185">Reference proteome</keyword>
<reference evidence="3" key="1">
    <citation type="submission" date="2022-11" db="UniProtKB">
        <authorList>
            <consortium name="WormBaseParasite"/>
        </authorList>
    </citation>
    <scope>IDENTIFICATION</scope>
</reference>
<feature type="region of interest" description="Disordered" evidence="1">
    <location>
        <begin position="38"/>
        <end position="62"/>
    </location>
</feature>
<evidence type="ECO:0000313" key="2">
    <source>
        <dbReference type="Proteomes" id="UP000887565"/>
    </source>
</evidence>
<evidence type="ECO:0000313" key="3">
    <source>
        <dbReference type="WBParaSite" id="nRc.2.0.1.t09205-RA"/>
    </source>
</evidence>
<evidence type="ECO:0000256" key="1">
    <source>
        <dbReference type="SAM" id="MobiDB-lite"/>
    </source>
</evidence>
<name>A0A915I5S3_ROMCU</name>
<feature type="compositionally biased region" description="Polar residues" evidence="1">
    <location>
        <begin position="38"/>
        <end position="47"/>
    </location>
</feature>
<accession>A0A915I5S3</accession>
<sequence>MSSQKATSSNKRSTGAKVYADLQNAKYEYNMIKESSTIARSPMVPNNQEEDKDPDLSHPSFGMKKFFQKKNNDRNRLLVNQPDKLENLKWIGPGIKEL</sequence>
<organism evidence="2 3">
    <name type="scientific">Romanomermis culicivorax</name>
    <name type="common">Nematode worm</name>
    <dbReference type="NCBI Taxonomy" id="13658"/>
    <lineage>
        <taxon>Eukaryota</taxon>
        <taxon>Metazoa</taxon>
        <taxon>Ecdysozoa</taxon>
        <taxon>Nematoda</taxon>
        <taxon>Enoplea</taxon>
        <taxon>Dorylaimia</taxon>
        <taxon>Mermithida</taxon>
        <taxon>Mermithoidea</taxon>
        <taxon>Mermithidae</taxon>
        <taxon>Romanomermis</taxon>
    </lineage>
</organism>
<protein>
    <submittedName>
        <fullName evidence="3">Uncharacterized protein</fullName>
    </submittedName>
</protein>
<proteinExistence type="predicted"/>
<dbReference type="AlphaFoldDB" id="A0A915I5S3"/>
<dbReference type="Proteomes" id="UP000887565">
    <property type="component" value="Unplaced"/>
</dbReference>
<dbReference type="WBParaSite" id="nRc.2.0.1.t09205-RA">
    <property type="protein sequence ID" value="nRc.2.0.1.t09205-RA"/>
    <property type="gene ID" value="nRc.2.0.1.g09205"/>
</dbReference>